<dbReference type="RefSeq" id="WP_161726796.1">
    <property type="nucleotide sequence ID" value="NZ_JAAAXI010000045.1"/>
</dbReference>
<keyword evidence="1" id="KW-0812">Transmembrane</keyword>
<evidence type="ECO:0000256" key="1">
    <source>
        <dbReference type="SAM" id="Phobius"/>
    </source>
</evidence>
<proteinExistence type="predicted"/>
<organism evidence="2 3">
    <name type="scientific">Microvirga arsenatis</name>
    <dbReference type="NCBI Taxonomy" id="2692265"/>
    <lineage>
        <taxon>Bacteria</taxon>
        <taxon>Pseudomonadati</taxon>
        <taxon>Pseudomonadota</taxon>
        <taxon>Alphaproteobacteria</taxon>
        <taxon>Hyphomicrobiales</taxon>
        <taxon>Methylobacteriaceae</taxon>
        <taxon>Microvirga</taxon>
    </lineage>
</organism>
<name>A0ABW9Z481_9HYPH</name>
<dbReference type="Proteomes" id="UP000818323">
    <property type="component" value="Unassembled WGS sequence"/>
</dbReference>
<reference evidence="2 3" key="1">
    <citation type="submission" date="2020-01" db="EMBL/GenBank/DDBJ databases">
        <title>Microvirga sp. nov., an arsenate reduction bacterium isolated from Tibet hotspring sediments.</title>
        <authorList>
            <person name="Yuan C.-G."/>
        </authorList>
    </citation>
    <scope>NUCLEOTIDE SEQUENCE [LARGE SCALE GENOMIC DNA]</scope>
    <source>
        <strain evidence="2 3">SYSU G3D203</strain>
    </source>
</reference>
<accession>A0ABW9Z481</accession>
<gene>
    <name evidence="2" type="ORF">GR303_23460</name>
</gene>
<comment type="caution">
    <text evidence="2">The sequence shown here is derived from an EMBL/GenBank/DDBJ whole genome shotgun (WGS) entry which is preliminary data.</text>
</comment>
<feature type="transmembrane region" description="Helical" evidence="1">
    <location>
        <begin position="7"/>
        <end position="26"/>
    </location>
</feature>
<keyword evidence="1" id="KW-0472">Membrane</keyword>
<evidence type="ECO:0000313" key="3">
    <source>
        <dbReference type="Proteomes" id="UP000818323"/>
    </source>
</evidence>
<sequence length="60" mass="6712">MSLRSRFVWLVFALALPISNLLHLLIEWVESGVPPVTPPERQGFGSRLLQRGLALESEAI</sequence>
<protein>
    <submittedName>
        <fullName evidence="2">Uncharacterized protein</fullName>
    </submittedName>
</protein>
<keyword evidence="3" id="KW-1185">Reference proteome</keyword>
<dbReference type="EMBL" id="JAAAXJ010000035">
    <property type="protein sequence ID" value="NBJ27275.1"/>
    <property type="molecule type" value="Genomic_DNA"/>
</dbReference>
<keyword evidence="1" id="KW-1133">Transmembrane helix</keyword>
<evidence type="ECO:0000313" key="2">
    <source>
        <dbReference type="EMBL" id="NBJ27275.1"/>
    </source>
</evidence>